<feature type="compositionally biased region" description="Polar residues" evidence="1">
    <location>
        <begin position="1"/>
        <end position="29"/>
    </location>
</feature>
<feature type="compositionally biased region" description="Polar residues" evidence="1">
    <location>
        <begin position="218"/>
        <end position="238"/>
    </location>
</feature>
<feature type="compositionally biased region" description="Low complexity" evidence="1">
    <location>
        <begin position="322"/>
        <end position="331"/>
    </location>
</feature>
<accession>A0AAD7EP10</accession>
<feature type="region of interest" description="Disordered" evidence="1">
    <location>
        <begin position="371"/>
        <end position="504"/>
    </location>
</feature>
<protein>
    <submittedName>
        <fullName evidence="2">Uncharacterized protein</fullName>
    </submittedName>
</protein>
<feature type="compositionally biased region" description="Low complexity" evidence="1">
    <location>
        <begin position="470"/>
        <end position="479"/>
    </location>
</feature>
<proteinExistence type="predicted"/>
<sequence>MTTTTNLFPTIDSTATPADKWPSSTNAQKPQEMGPPFPGSLPEELAPQQQNGESTLLDTAKAYLPGSDDVQRAMTSVGQAAKTYLPQSVAAYLPSASSSSLETDPDLAPLHPPFLADLHVTDHSKLRTLSTKAQTGSHVDSVATTSTSASLSDADSGHLSTAVHTSTDASPCPPSPADSDPNFEQGRVAALTGSPAQLSSSSLSLSTPSAQSEGPSMPRNSLATRSLGDSTSSPTRTQLPALPSPSVFDDTPAPTSVANDRSASVPTPILPPFALPSASTVRSSGFALPDASSPSSTHGSTPRPGSADSKFVEGIPSPIPAPAAAEPSSIAQTEGSSALQNPVTSPTPVPLNAPAVPGSIPINPGLGSAKGAPDVIAPRAPPGYIAPRDGVANGKDAPPPLDSPHFRVSDSGTASEITETAPPVPPKTDLPDLTPLRGAPAVASPPLPPIPTTAAHDDSGTDEDSGSGSGSDAADAAAGKKQRRKKPKLLQRLKDKMHVGHSHT</sequence>
<keyword evidence="3" id="KW-1185">Reference proteome</keyword>
<feature type="compositionally biased region" description="Polar residues" evidence="1">
    <location>
        <begin position="332"/>
        <end position="344"/>
    </location>
</feature>
<feature type="compositionally biased region" description="Basic residues" evidence="1">
    <location>
        <begin position="480"/>
        <end position="491"/>
    </location>
</feature>
<comment type="caution">
    <text evidence="2">The sequence shown here is derived from an EMBL/GenBank/DDBJ whole genome shotgun (WGS) entry which is preliminary data.</text>
</comment>
<evidence type="ECO:0000256" key="1">
    <source>
        <dbReference type="SAM" id="MobiDB-lite"/>
    </source>
</evidence>
<dbReference type="EMBL" id="JARIHO010000027">
    <property type="protein sequence ID" value="KAJ7339698.1"/>
    <property type="molecule type" value="Genomic_DNA"/>
</dbReference>
<feature type="compositionally biased region" description="Low complexity" evidence="1">
    <location>
        <begin position="431"/>
        <end position="442"/>
    </location>
</feature>
<feature type="region of interest" description="Disordered" evidence="1">
    <location>
        <begin position="129"/>
        <end position="356"/>
    </location>
</feature>
<name>A0AAD7EP10_9AGAR</name>
<feature type="compositionally biased region" description="Low complexity" evidence="1">
    <location>
        <begin position="137"/>
        <end position="154"/>
    </location>
</feature>
<dbReference type="Proteomes" id="UP001218218">
    <property type="component" value="Unassembled WGS sequence"/>
</dbReference>
<feature type="compositionally biased region" description="Low complexity" evidence="1">
    <location>
        <begin position="191"/>
        <end position="212"/>
    </location>
</feature>
<feature type="region of interest" description="Disordered" evidence="1">
    <location>
        <begin position="1"/>
        <end position="54"/>
    </location>
</feature>
<gene>
    <name evidence="2" type="ORF">DFH08DRAFT_1082340</name>
</gene>
<feature type="compositionally biased region" description="Polar residues" evidence="1">
    <location>
        <begin position="253"/>
        <end position="265"/>
    </location>
</feature>
<evidence type="ECO:0000313" key="2">
    <source>
        <dbReference type="EMBL" id="KAJ7339698.1"/>
    </source>
</evidence>
<reference evidence="2" key="1">
    <citation type="submission" date="2023-03" db="EMBL/GenBank/DDBJ databases">
        <title>Massive genome expansion in bonnet fungi (Mycena s.s.) driven by repeated elements and novel gene families across ecological guilds.</title>
        <authorList>
            <consortium name="Lawrence Berkeley National Laboratory"/>
            <person name="Harder C.B."/>
            <person name="Miyauchi S."/>
            <person name="Viragh M."/>
            <person name="Kuo A."/>
            <person name="Thoen E."/>
            <person name="Andreopoulos B."/>
            <person name="Lu D."/>
            <person name="Skrede I."/>
            <person name="Drula E."/>
            <person name="Henrissat B."/>
            <person name="Morin E."/>
            <person name="Kohler A."/>
            <person name="Barry K."/>
            <person name="LaButti K."/>
            <person name="Morin E."/>
            <person name="Salamov A."/>
            <person name="Lipzen A."/>
            <person name="Mereny Z."/>
            <person name="Hegedus B."/>
            <person name="Baldrian P."/>
            <person name="Stursova M."/>
            <person name="Weitz H."/>
            <person name="Taylor A."/>
            <person name="Grigoriev I.V."/>
            <person name="Nagy L.G."/>
            <person name="Martin F."/>
            <person name="Kauserud H."/>
        </authorList>
    </citation>
    <scope>NUCLEOTIDE SEQUENCE</scope>
    <source>
        <strain evidence="2">CBHHK002</strain>
    </source>
</reference>
<organism evidence="2 3">
    <name type="scientific">Mycena albidolilacea</name>
    <dbReference type="NCBI Taxonomy" id="1033008"/>
    <lineage>
        <taxon>Eukaryota</taxon>
        <taxon>Fungi</taxon>
        <taxon>Dikarya</taxon>
        <taxon>Basidiomycota</taxon>
        <taxon>Agaricomycotina</taxon>
        <taxon>Agaricomycetes</taxon>
        <taxon>Agaricomycetidae</taxon>
        <taxon>Agaricales</taxon>
        <taxon>Marasmiineae</taxon>
        <taxon>Mycenaceae</taxon>
        <taxon>Mycena</taxon>
    </lineage>
</organism>
<evidence type="ECO:0000313" key="3">
    <source>
        <dbReference type="Proteomes" id="UP001218218"/>
    </source>
</evidence>
<dbReference type="AlphaFoldDB" id="A0AAD7EP10"/>